<evidence type="ECO:0000313" key="1">
    <source>
        <dbReference type="EMBL" id="MFC7364905.1"/>
    </source>
</evidence>
<comment type="caution">
    <text evidence="1">The sequence shown here is derived from an EMBL/GenBank/DDBJ whole genome shotgun (WGS) entry which is preliminary data.</text>
</comment>
<reference evidence="2" key="1">
    <citation type="journal article" date="2019" name="Int. J. Syst. Evol. Microbiol.">
        <title>The Global Catalogue of Microorganisms (GCM) 10K type strain sequencing project: providing services to taxonomists for standard genome sequencing and annotation.</title>
        <authorList>
            <consortium name="The Broad Institute Genomics Platform"/>
            <consortium name="The Broad Institute Genome Sequencing Center for Infectious Disease"/>
            <person name="Wu L."/>
            <person name="Ma J."/>
        </authorList>
    </citation>
    <scope>NUCLEOTIDE SEQUENCE [LARGE SCALE GENOMIC DNA]</scope>
    <source>
        <strain evidence="2">JCM 4738</strain>
    </source>
</reference>
<evidence type="ECO:0000313" key="2">
    <source>
        <dbReference type="Proteomes" id="UP001596483"/>
    </source>
</evidence>
<accession>A0ABW2NGQ3</accession>
<protein>
    <submittedName>
        <fullName evidence="1">Uncharacterized protein</fullName>
    </submittedName>
</protein>
<dbReference type="Proteomes" id="UP001596483">
    <property type="component" value="Unassembled WGS sequence"/>
</dbReference>
<dbReference type="EMBL" id="JBHTCT010000012">
    <property type="protein sequence ID" value="MFC7364905.1"/>
    <property type="molecule type" value="Genomic_DNA"/>
</dbReference>
<keyword evidence="2" id="KW-1185">Reference proteome</keyword>
<gene>
    <name evidence="1" type="ORF">ACFQQH_07125</name>
</gene>
<proteinExistence type="predicted"/>
<name>A0ABW2NGQ3_9BACL</name>
<organism evidence="1 2">
    <name type="scientific">Bhargavaea changchunensis</name>
    <dbReference type="NCBI Taxonomy" id="2134037"/>
    <lineage>
        <taxon>Bacteria</taxon>
        <taxon>Bacillati</taxon>
        <taxon>Bacillota</taxon>
        <taxon>Bacilli</taxon>
        <taxon>Bacillales</taxon>
        <taxon>Caryophanaceae</taxon>
        <taxon>Bhargavaea</taxon>
    </lineage>
</organism>
<sequence length="126" mass="16195">MTRNYERHHDRDWDHRDFWQDRHRHHDHDWYWDHDRWRRHDHGRDRHRDWNRRHHDDHDWNRRRNRGRWSGYEESLFGFAGSLIGSALYPQYPYGDYYSYPFSQPYPYQQPLHSAYDSHPYGYGFY</sequence>